<dbReference type="Pfam" id="PF01084">
    <property type="entry name" value="Ribosomal_S18"/>
    <property type="match status" value="1"/>
</dbReference>
<feature type="compositionally biased region" description="Basic and acidic residues" evidence="6">
    <location>
        <begin position="104"/>
        <end position="139"/>
    </location>
</feature>
<evidence type="ECO:0000313" key="8">
    <source>
        <dbReference type="EMBL" id="TDU96684.1"/>
    </source>
</evidence>
<protein>
    <recommendedName>
        <fullName evidence="4">Small ribosomal subunit protein bS18</fullName>
    </recommendedName>
</protein>
<comment type="similarity">
    <text evidence="1 4 5">Belongs to the bacterial ribosomal protein bS18 family.</text>
</comment>
<evidence type="ECO:0000313" key="7">
    <source>
        <dbReference type="EMBL" id="MDI3047896.1"/>
    </source>
</evidence>
<evidence type="ECO:0000256" key="1">
    <source>
        <dbReference type="ARBA" id="ARBA00005589"/>
    </source>
</evidence>
<proteinExistence type="inferred from homology"/>
<dbReference type="OrthoDB" id="9812008at2"/>
<dbReference type="GO" id="GO:0003735">
    <property type="term" value="F:structural constituent of ribosome"/>
    <property type="evidence" value="ECO:0007669"/>
    <property type="project" value="InterPro"/>
</dbReference>
<dbReference type="EMBL" id="JASBCP010000001">
    <property type="protein sequence ID" value="MDI3047896.1"/>
    <property type="molecule type" value="Genomic_DNA"/>
</dbReference>
<reference evidence="8 9" key="1">
    <citation type="submission" date="2019-03" db="EMBL/GenBank/DDBJ databases">
        <title>Genomic Encyclopedia of Archaeal and Bacterial Type Strains, Phase II (KMG-II): from individual species to whole genera.</title>
        <authorList>
            <person name="Goeker M."/>
        </authorList>
    </citation>
    <scope>NUCLEOTIDE SEQUENCE [LARGE SCALE GENOMIC DNA]</scope>
    <source>
        <strain evidence="8 9">ATCC 25591</strain>
    </source>
</reference>
<dbReference type="GO" id="GO:0022627">
    <property type="term" value="C:cytosolic small ribosomal subunit"/>
    <property type="evidence" value="ECO:0007669"/>
    <property type="project" value="TreeGrafter"/>
</dbReference>
<comment type="subunit">
    <text evidence="4">Part of the 30S ribosomal subunit. Forms a tight heterodimer with protein bS6.</text>
</comment>
<reference evidence="7" key="2">
    <citation type="submission" date="2023-04" db="EMBL/GenBank/DDBJ databases">
        <title>Genomes of recent Mycoplasma hyosynoviae isolates 2023.</title>
        <authorList>
            <person name="Spergser J."/>
        </authorList>
    </citation>
    <scope>NUCLEOTIDE SEQUENCE</scope>
    <source>
        <strain evidence="7">SN1J23N</strain>
    </source>
</reference>
<dbReference type="HAMAP" id="MF_00270">
    <property type="entry name" value="Ribosomal_bS18"/>
    <property type="match status" value="1"/>
</dbReference>
<comment type="function">
    <text evidence="4">Binds as a heterodimer with protein bS6 to the central domain of the 16S rRNA, where it helps stabilize the platform of the 30S subunit.</text>
</comment>
<evidence type="ECO:0000256" key="3">
    <source>
        <dbReference type="ARBA" id="ARBA00023274"/>
    </source>
</evidence>
<dbReference type="Proteomes" id="UP000294882">
    <property type="component" value="Unassembled WGS sequence"/>
</dbReference>
<comment type="caution">
    <text evidence="8">The sequence shown here is derived from an EMBL/GenBank/DDBJ whole genome shotgun (WGS) entry which is preliminary data.</text>
</comment>
<keyword evidence="3 4" id="KW-0687">Ribonucleoprotein</keyword>
<keyword evidence="2 4" id="KW-0689">Ribosomal protein</keyword>
<dbReference type="EMBL" id="SOCH01000005">
    <property type="protein sequence ID" value="TDU96684.1"/>
    <property type="molecule type" value="Genomic_DNA"/>
</dbReference>
<name>A0A063YGU5_9BACT</name>
<keyword evidence="4" id="KW-0699">rRNA-binding</keyword>
<evidence type="ECO:0000256" key="2">
    <source>
        <dbReference type="ARBA" id="ARBA00022980"/>
    </source>
</evidence>
<evidence type="ECO:0000256" key="4">
    <source>
        <dbReference type="HAMAP-Rule" id="MF_00270"/>
    </source>
</evidence>
<dbReference type="STRING" id="29559.NPL3_03100"/>
<accession>A0A063YGU5</accession>
<dbReference type="PRINTS" id="PR00974">
    <property type="entry name" value="RIBOSOMALS18"/>
</dbReference>
<dbReference type="InterPro" id="IPR001648">
    <property type="entry name" value="Ribosomal_bS18"/>
</dbReference>
<evidence type="ECO:0000256" key="5">
    <source>
        <dbReference type="RuleBase" id="RU003910"/>
    </source>
</evidence>
<dbReference type="PANTHER" id="PTHR13479:SF40">
    <property type="entry name" value="SMALL RIBOSOMAL SUBUNIT PROTEIN BS18M"/>
    <property type="match status" value="1"/>
</dbReference>
<sequence>MARVVPKKLFVRRRPCQFCLNKLIPGDYVDYKEQSLFYKLINMHGRILSSRITGTCARHQRAVALAVKRARYMAIIPYIGPLPKRVLPADAAKDGKPSTPNTFESKKETKVAAKTSEEVKTTKKTETTQKVVKEKKSKE</sequence>
<evidence type="ECO:0000256" key="6">
    <source>
        <dbReference type="SAM" id="MobiDB-lite"/>
    </source>
</evidence>
<gene>
    <name evidence="4 7" type="primary">rpsR</name>
    <name evidence="8" type="ORF">JN03_0557</name>
    <name evidence="7" type="ORF">QJ129_01280</name>
</gene>
<dbReference type="Gene3D" id="4.10.640.10">
    <property type="entry name" value="Ribosomal protein S18"/>
    <property type="match status" value="1"/>
</dbReference>
<dbReference type="Proteomes" id="UP001233782">
    <property type="component" value="Unassembled WGS sequence"/>
</dbReference>
<dbReference type="AlphaFoldDB" id="A0A063YGU5"/>
<dbReference type="PANTHER" id="PTHR13479">
    <property type="entry name" value="30S RIBOSOMAL PROTEIN S18"/>
    <property type="match status" value="1"/>
</dbReference>
<dbReference type="NCBIfam" id="TIGR00165">
    <property type="entry name" value="S18"/>
    <property type="match status" value="1"/>
</dbReference>
<dbReference type="GO" id="GO:0070181">
    <property type="term" value="F:small ribosomal subunit rRNA binding"/>
    <property type="evidence" value="ECO:0007669"/>
    <property type="project" value="TreeGrafter"/>
</dbReference>
<evidence type="ECO:0000313" key="9">
    <source>
        <dbReference type="Proteomes" id="UP000294882"/>
    </source>
</evidence>
<organism evidence="8 9">
    <name type="scientific">Metamycoplasma hyosynoviae</name>
    <dbReference type="NCBI Taxonomy" id="29559"/>
    <lineage>
        <taxon>Bacteria</taxon>
        <taxon>Bacillati</taxon>
        <taxon>Mycoplasmatota</taxon>
        <taxon>Mycoplasmoidales</taxon>
        <taxon>Metamycoplasmataceae</taxon>
        <taxon>Metamycoplasma</taxon>
    </lineage>
</organism>
<keyword evidence="4" id="KW-0694">RNA-binding</keyword>
<dbReference type="GO" id="GO:0006412">
    <property type="term" value="P:translation"/>
    <property type="evidence" value="ECO:0007669"/>
    <property type="project" value="UniProtKB-UniRule"/>
</dbReference>
<dbReference type="SUPFAM" id="SSF46911">
    <property type="entry name" value="Ribosomal protein S18"/>
    <property type="match status" value="1"/>
</dbReference>
<feature type="region of interest" description="Disordered" evidence="6">
    <location>
        <begin position="90"/>
        <end position="139"/>
    </location>
</feature>
<dbReference type="InterPro" id="IPR036870">
    <property type="entry name" value="Ribosomal_bS18_sf"/>
</dbReference>